<dbReference type="Gene3D" id="2.70.70.10">
    <property type="entry name" value="Glucose Permease (Domain IIA)"/>
    <property type="match status" value="1"/>
</dbReference>
<keyword evidence="3" id="KW-1133">Transmembrane helix</keyword>
<feature type="transmembrane region" description="Helical" evidence="3">
    <location>
        <begin position="30"/>
        <end position="48"/>
    </location>
</feature>
<evidence type="ECO:0000259" key="4">
    <source>
        <dbReference type="Pfam" id="PF01551"/>
    </source>
</evidence>
<keyword evidence="3" id="KW-0812">Transmembrane</keyword>
<evidence type="ECO:0000256" key="3">
    <source>
        <dbReference type="SAM" id="Phobius"/>
    </source>
</evidence>
<dbReference type="SUPFAM" id="SSF51261">
    <property type="entry name" value="Duplicated hybrid motif"/>
    <property type="match status" value="1"/>
</dbReference>
<dbReference type="PANTHER" id="PTHR21666:SF289">
    <property type="entry name" value="L-ALA--D-GLU ENDOPEPTIDASE"/>
    <property type="match status" value="1"/>
</dbReference>
<feature type="coiled-coil region" evidence="2">
    <location>
        <begin position="186"/>
        <end position="213"/>
    </location>
</feature>
<keyword evidence="3" id="KW-0472">Membrane</keyword>
<evidence type="ECO:0000313" key="6">
    <source>
        <dbReference type="Proteomes" id="UP000317778"/>
    </source>
</evidence>
<sequence length="337" mass="37424">MIKHDHTFVIIPEGTKAPRRIHVSKKVMNVILYTVLALLSAGFVRLVIYANELIQLRRVAGPIQQENRELHARTRALITERDAIGYSKDSLLNEIETERVAHARRLSEVTDELERLENFVTDLKILAGYKLSKQDAQKLRSTEVEQGTEGGRGGVEIDPESYFEGLLSISQDTLKATIDVEALSLAQELRNKRNNLKDLRDFLEKKATLLEGRPMGWPATGEVTSHFGPRKGGFHSGIDIGNVIGTPVFATGDGVVTFKGYVGAYGKMIVIDHGTQFSTAYAHLSRYGVETGDRVERGDVIGYVGSTGRTTGSHLHYEVRVNGVPVNPRPYIEKEED</sequence>
<dbReference type="GO" id="GO:0004222">
    <property type="term" value="F:metalloendopeptidase activity"/>
    <property type="evidence" value="ECO:0007669"/>
    <property type="project" value="TreeGrafter"/>
</dbReference>
<proteinExistence type="predicted"/>
<dbReference type="AlphaFoldDB" id="A0A532VB57"/>
<keyword evidence="1" id="KW-0732">Signal</keyword>
<protein>
    <recommendedName>
        <fullName evidence="4">M23ase beta-sheet core domain-containing protein</fullName>
    </recommendedName>
</protein>
<dbReference type="InterPro" id="IPR050570">
    <property type="entry name" value="Cell_wall_metabolism_enzyme"/>
</dbReference>
<evidence type="ECO:0000256" key="2">
    <source>
        <dbReference type="SAM" id="Coils"/>
    </source>
</evidence>
<keyword evidence="2" id="KW-0175">Coiled coil</keyword>
<accession>A0A532VB57</accession>
<dbReference type="Pfam" id="PF01551">
    <property type="entry name" value="Peptidase_M23"/>
    <property type="match status" value="1"/>
</dbReference>
<feature type="domain" description="M23ase beta-sheet core" evidence="4">
    <location>
        <begin position="234"/>
        <end position="328"/>
    </location>
</feature>
<reference evidence="5 6" key="1">
    <citation type="submission" date="2017-06" db="EMBL/GenBank/DDBJ databases">
        <title>Novel microbial phyla capable of carbon fixation and sulfur reduction in deep-sea sediments.</title>
        <authorList>
            <person name="Huang J."/>
            <person name="Baker B."/>
            <person name="Wang Y."/>
        </authorList>
    </citation>
    <scope>NUCLEOTIDE SEQUENCE [LARGE SCALE GENOMIC DNA]</scope>
    <source>
        <strain evidence="5">B3_TA06</strain>
    </source>
</reference>
<dbReference type="InterPro" id="IPR016047">
    <property type="entry name" value="M23ase_b-sheet_dom"/>
</dbReference>
<gene>
    <name evidence="5" type="ORF">CEE36_01270</name>
</gene>
<evidence type="ECO:0000256" key="1">
    <source>
        <dbReference type="ARBA" id="ARBA00022729"/>
    </source>
</evidence>
<dbReference type="Proteomes" id="UP000317778">
    <property type="component" value="Unassembled WGS sequence"/>
</dbReference>
<organism evidence="5 6">
    <name type="scientific">candidate division TA06 bacterium B3_TA06</name>
    <dbReference type="NCBI Taxonomy" id="2012487"/>
    <lineage>
        <taxon>Bacteria</taxon>
        <taxon>Bacteria division TA06</taxon>
    </lineage>
</organism>
<comment type="caution">
    <text evidence="5">The sequence shown here is derived from an EMBL/GenBank/DDBJ whole genome shotgun (WGS) entry which is preliminary data.</text>
</comment>
<dbReference type="EMBL" id="NJBO01000001">
    <property type="protein sequence ID" value="TKJ44401.1"/>
    <property type="molecule type" value="Genomic_DNA"/>
</dbReference>
<dbReference type="PANTHER" id="PTHR21666">
    <property type="entry name" value="PEPTIDASE-RELATED"/>
    <property type="match status" value="1"/>
</dbReference>
<evidence type="ECO:0000313" key="5">
    <source>
        <dbReference type="EMBL" id="TKJ44401.1"/>
    </source>
</evidence>
<dbReference type="CDD" id="cd12797">
    <property type="entry name" value="M23_peptidase"/>
    <property type="match status" value="1"/>
</dbReference>
<dbReference type="InterPro" id="IPR011055">
    <property type="entry name" value="Dup_hybrid_motif"/>
</dbReference>
<name>A0A532VB57_UNCT6</name>